<organism evidence="1 2">
    <name type="scientific">Panagrolaimus sp. ES5</name>
    <dbReference type="NCBI Taxonomy" id="591445"/>
    <lineage>
        <taxon>Eukaryota</taxon>
        <taxon>Metazoa</taxon>
        <taxon>Ecdysozoa</taxon>
        <taxon>Nematoda</taxon>
        <taxon>Chromadorea</taxon>
        <taxon>Rhabditida</taxon>
        <taxon>Tylenchina</taxon>
        <taxon>Panagrolaimomorpha</taxon>
        <taxon>Panagrolaimoidea</taxon>
        <taxon>Panagrolaimidae</taxon>
        <taxon>Panagrolaimus</taxon>
    </lineage>
</organism>
<evidence type="ECO:0000313" key="1">
    <source>
        <dbReference type="Proteomes" id="UP000887579"/>
    </source>
</evidence>
<reference evidence="2" key="1">
    <citation type="submission" date="2022-11" db="UniProtKB">
        <authorList>
            <consortium name="WormBaseParasite"/>
        </authorList>
    </citation>
    <scope>IDENTIFICATION</scope>
</reference>
<sequence length="608" mass="67293">MAKNNVLIKKPDIIDKLGSVTVMCIEKTGILTENQLEVNGIWSDKKDTEVKLLENKQKKVSVVTIDGFNNELKRSKPSPLLTAMTVCNNAQFDHINGFSTKVSTKQALKKWKKEHSGIKSLTKIFTVIDAKGHSNKLDPIDIAKLENGFITDVDEHTDADIIGGPVDVALLKYANKLSNIDDERNSFPKLIEIPFNPIRRWQLTISRCQQPPQGVDAELLPDEMGSDDVVNVEKWEEYGYHGYRVIGFAMKHFISKSCESFSVSSNNYPINELVFLGMASLIDPPKIEVTKAMEEIKAAGIKIVLVAGDPASSVLAVAKEIGLIPKEVVLNGKSEKHESSWTIINGDNISMYKDSDWDKVFHHQVILFAHVNPTQKLQIVQEAQKRKETVAYAGINTVAAIGTADVGIALSGSSTDLAQNVAGIILTDNCFASILKGIEQGRLMFDNLSLSIAFTLTHLLPEICPIMLTFIFEMPLALQPLQILLIDLITDFFSSISLVWENHPESDVMKLPPRNCNKRLVPASLLLYAYGFAGIAITIGCFAAYLSVFWYYGISLSDIVLTSEDFWDYKSENLTVSSSIIILTAAEQVHIRQQASAAWMGTLIFAQA</sequence>
<proteinExistence type="predicted"/>
<name>A0AC34F1D3_9BILA</name>
<dbReference type="WBParaSite" id="ES5_v2.g10836.t1">
    <property type="protein sequence ID" value="ES5_v2.g10836.t1"/>
    <property type="gene ID" value="ES5_v2.g10836"/>
</dbReference>
<evidence type="ECO:0000313" key="2">
    <source>
        <dbReference type="WBParaSite" id="ES5_v2.g10836.t1"/>
    </source>
</evidence>
<protein>
    <submittedName>
        <fullName evidence="2">Cation-transporting P-type ATPase C-terminal domain-containing protein</fullName>
    </submittedName>
</protein>
<accession>A0AC34F1D3</accession>
<dbReference type="Proteomes" id="UP000887579">
    <property type="component" value="Unplaced"/>
</dbReference>